<keyword evidence="2" id="KW-1185">Reference proteome</keyword>
<name>A0A9D4DZ04_DREPO</name>
<sequence>MSTRENMPRYPPENYRCIEKDELQSGYFGKTEVSIHVSVIYRHAVVEYDHANENELVSELMFCISPDCTHDHFFVAKVHEEMKSHIDSIGYKTDKMNLRMDAVSNIRAIRAWGGLP</sequence>
<proteinExistence type="predicted"/>
<reference evidence="1" key="2">
    <citation type="submission" date="2020-11" db="EMBL/GenBank/DDBJ databases">
        <authorList>
            <person name="McCartney M.A."/>
            <person name="Auch B."/>
            <person name="Kono T."/>
            <person name="Mallez S."/>
            <person name="Becker A."/>
            <person name="Gohl D.M."/>
            <person name="Silverstein K.A.T."/>
            <person name="Koren S."/>
            <person name="Bechman K.B."/>
            <person name="Herman A."/>
            <person name="Abrahante J.E."/>
            <person name="Garbe J."/>
        </authorList>
    </citation>
    <scope>NUCLEOTIDE SEQUENCE</scope>
    <source>
        <strain evidence="1">Duluth1</strain>
        <tissue evidence="1">Whole animal</tissue>
    </source>
</reference>
<comment type="caution">
    <text evidence="1">The sequence shown here is derived from an EMBL/GenBank/DDBJ whole genome shotgun (WGS) entry which is preliminary data.</text>
</comment>
<organism evidence="1 2">
    <name type="scientific">Dreissena polymorpha</name>
    <name type="common">Zebra mussel</name>
    <name type="synonym">Mytilus polymorpha</name>
    <dbReference type="NCBI Taxonomy" id="45954"/>
    <lineage>
        <taxon>Eukaryota</taxon>
        <taxon>Metazoa</taxon>
        <taxon>Spiralia</taxon>
        <taxon>Lophotrochozoa</taxon>
        <taxon>Mollusca</taxon>
        <taxon>Bivalvia</taxon>
        <taxon>Autobranchia</taxon>
        <taxon>Heteroconchia</taxon>
        <taxon>Euheterodonta</taxon>
        <taxon>Imparidentia</taxon>
        <taxon>Neoheterodontei</taxon>
        <taxon>Myida</taxon>
        <taxon>Dreissenoidea</taxon>
        <taxon>Dreissenidae</taxon>
        <taxon>Dreissena</taxon>
    </lineage>
</organism>
<reference evidence="1" key="1">
    <citation type="journal article" date="2019" name="bioRxiv">
        <title>The Genome of the Zebra Mussel, Dreissena polymorpha: A Resource for Invasive Species Research.</title>
        <authorList>
            <person name="McCartney M.A."/>
            <person name="Auch B."/>
            <person name="Kono T."/>
            <person name="Mallez S."/>
            <person name="Zhang Y."/>
            <person name="Obille A."/>
            <person name="Becker A."/>
            <person name="Abrahante J.E."/>
            <person name="Garbe J."/>
            <person name="Badalamenti J.P."/>
            <person name="Herman A."/>
            <person name="Mangelson H."/>
            <person name="Liachko I."/>
            <person name="Sullivan S."/>
            <person name="Sone E.D."/>
            <person name="Koren S."/>
            <person name="Silverstein K.A.T."/>
            <person name="Beckman K.B."/>
            <person name="Gohl D.M."/>
        </authorList>
    </citation>
    <scope>NUCLEOTIDE SEQUENCE</scope>
    <source>
        <strain evidence="1">Duluth1</strain>
        <tissue evidence="1">Whole animal</tissue>
    </source>
</reference>
<dbReference type="PANTHER" id="PTHR46601">
    <property type="entry name" value="ULP_PROTEASE DOMAIN-CONTAINING PROTEIN"/>
    <property type="match status" value="1"/>
</dbReference>
<dbReference type="PANTHER" id="PTHR46601:SF1">
    <property type="entry name" value="ADF-H DOMAIN-CONTAINING PROTEIN"/>
    <property type="match status" value="1"/>
</dbReference>
<accession>A0A9D4DZ04</accession>
<protein>
    <submittedName>
        <fullName evidence="1">Uncharacterized protein</fullName>
    </submittedName>
</protein>
<gene>
    <name evidence="1" type="ORF">DPMN_171028</name>
</gene>
<dbReference type="EMBL" id="JAIWYP010000009">
    <property type="protein sequence ID" value="KAH3769753.1"/>
    <property type="molecule type" value="Genomic_DNA"/>
</dbReference>
<evidence type="ECO:0000313" key="1">
    <source>
        <dbReference type="EMBL" id="KAH3769753.1"/>
    </source>
</evidence>
<evidence type="ECO:0000313" key="2">
    <source>
        <dbReference type="Proteomes" id="UP000828390"/>
    </source>
</evidence>
<dbReference type="Proteomes" id="UP000828390">
    <property type="component" value="Unassembled WGS sequence"/>
</dbReference>
<dbReference type="AlphaFoldDB" id="A0A9D4DZ04"/>